<dbReference type="OrthoDB" id="9880882at2"/>
<sequence>MTEVPGTEPRLFSKRWWTSSNPYWGEWRSGPWGYVCLALFIAMAGGGVFFFNNTRQGWITFVVTVGLVLAGTFTARPGGRDDLAWIRRHQAKYQSDEHPQA</sequence>
<dbReference type="Proteomes" id="UP000219435">
    <property type="component" value="Unassembled WGS sequence"/>
</dbReference>
<dbReference type="EMBL" id="OBQI01000009">
    <property type="protein sequence ID" value="SOC53549.1"/>
    <property type="molecule type" value="Genomic_DNA"/>
</dbReference>
<gene>
    <name evidence="2" type="ORF">SAMN05660748_4492</name>
</gene>
<proteinExistence type="predicted"/>
<keyword evidence="3" id="KW-1185">Reference proteome</keyword>
<organism evidence="2 3">
    <name type="scientific">Blastococcus aggregatus</name>
    <dbReference type="NCBI Taxonomy" id="38502"/>
    <lineage>
        <taxon>Bacteria</taxon>
        <taxon>Bacillati</taxon>
        <taxon>Actinomycetota</taxon>
        <taxon>Actinomycetes</taxon>
        <taxon>Geodermatophilales</taxon>
        <taxon>Geodermatophilaceae</taxon>
        <taxon>Blastococcus</taxon>
    </lineage>
</organism>
<feature type="transmembrane region" description="Helical" evidence="1">
    <location>
        <begin position="32"/>
        <end position="51"/>
    </location>
</feature>
<keyword evidence="1" id="KW-0812">Transmembrane</keyword>
<keyword evidence="1" id="KW-0472">Membrane</keyword>
<accession>A0A285VHI8</accession>
<dbReference type="AlphaFoldDB" id="A0A285VHI8"/>
<name>A0A285VHI8_9ACTN</name>
<evidence type="ECO:0000256" key="1">
    <source>
        <dbReference type="SAM" id="Phobius"/>
    </source>
</evidence>
<reference evidence="3" key="1">
    <citation type="submission" date="2017-08" db="EMBL/GenBank/DDBJ databases">
        <authorList>
            <person name="Varghese N."/>
            <person name="Submissions S."/>
        </authorList>
    </citation>
    <scope>NUCLEOTIDE SEQUENCE [LARGE SCALE GENOMIC DNA]</scope>
    <source>
        <strain evidence="3">DSM 4725</strain>
    </source>
</reference>
<feature type="transmembrane region" description="Helical" evidence="1">
    <location>
        <begin position="58"/>
        <end position="75"/>
    </location>
</feature>
<evidence type="ECO:0000313" key="3">
    <source>
        <dbReference type="Proteomes" id="UP000219435"/>
    </source>
</evidence>
<protein>
    <submittedName>
        <fullName evidence="2">Uncharacterized protein</fullName>
    </submittedName>
</protein>
<evidence type="ECO:0000313" key="2">
    <source>
        <dbReference type="EMBL" id="SOC53549.1"/>
    </source>
</evidence>
<dbReference type="RefSeq" id="WP_141437199.1">
    <property type="nucleotide sequence ID" value="NZ_OBQI01000009.1"/>
</dbReference>
<keyword evidence="1" id="KW-1133">Transmembrane helix</keyword>